<evidence type="ECO:0000256" key="4">
    <source>
        <dbReference type="ARBA" id="ARBA00022989"/>
    </source>
</evidence>
<feature type="compositionally biased region" description="Basic and acidic residues" evidence="6">
    <location>
        <begin position="281"/>
        <end position="295"/>
    </location>
</feature>
<dbReference type="Gene3D" id="1.20.1740.10">
    <property type="entry name" value="Amino acid/polyamine transporter I"/>
    <property type="match status" value="1"/>
</dbReference>
<feature type="transmembrane region" description="Helical" evidence="7">
    <location>
        <begin position="1104"/>
        <end position="1124"/>
    </location>
</feature>
<keyword evidence="4 7" id="KW-1133">Transmembrane helix</keyword>
<dbReference type="Pfam" id="PF13520">
    <property type="entry name" value="AA_permease_2"/>
    <property type="match status" value="1"/>
</dbReference>
<feature type="transmembrane region" description="Helical" evidence="7">
    <location>
        <begin position="965"/>
        <end position="989"/>
    </location>
</feature>
<feature type="compositionally biased region" description="Low complexity" evidence="6">
    <location>
        <begin position="118"/>
        <end position="127"/>
    </location>
</feature>
<feature type="region of interest" description="Disordered" evidence="6">
    <location>
        <begin position="713"/>
        <end position="814"/>
    </location>
</feature>
<feature type="transmembrane region" description="Helical" evidence="7">
    <location>
        <begin position="1378"/>
        <end position="1401"/>
    </location>
</feature>
<evidence type="ECO:0000256" key="7">
    <source>
        <dbReference type="SAM" id="Phobius"/>
    </source>
</evidence>
<accession>A0A9P8A520</accession>
<feature type="region of interest" description="Disordered" evidence="6">
    <location>
        <begin position="904"/>
        <end position="942"/>
    </location>
</feature>
<dbReference type="GO" id="GO:0022857">
    <property type="term" value="F:transmembrane transporter activity"/>
    <property type="evidence" value="ECO:0007669"/>
    <property type="project" value="InterPro"/>
</dbReference>
<keyword evidence="3 7" id="KW-0812">Transmembrane</keyword>
<feature type="compositionally biased region" description="Polar residues" evidence="6">
    <location>
        <begin position="718"/>
        <end position="727"/>
    </location>
</feature>
<dbReference type="InterPro" id="IPR004840">
    <property type="entry name" value="Amino_acid_permease_CS"/>
</dbReference>
<protein>
    <submittedName>
        <fullName evidence="8">Uncharacterized protein</fullName>
    </submittedName>
</protein>
<dbReference type="PANTHER" id="PTHR45649">
    <property type="entry name" value="AMINO-ACID PERMEASE BAT1"/>
    <property type="match status" value="1"/>
</dbReference>
<feature type="transmembrane region" description="Helical" evidence="7">
    <location>
        <begin position="1136"/>
        <end position="1155"/>
    </location>
</feature>
<dbReference type="EMBL" id="JAIFTL010000126">
    <property type="protein sequence ID" value="KAG9322876.1"/>
    <property type="molecule type" value="Genomic_DNA"/>
</dbReference>
<dbReference type="GO" id="GO:0006865">
    <property type="term" value="P:amino acid transport"/>
    <property type="evidence" value="ECO:0007669"/>
    <property type="project" value="InterPro"/>
</dbReference>
<feature type="compositionally biased region" description="Low complexity" evidence="6">
    <location>
        <begin position="176"/>
        <end position="188"/>
    </location>
</feature>
<feature type="transmembrane region" description="Helical" evidence="7">
    <location>
        <begin position="1317"/>
        <end position="1336"/>
    </location>
</feature>
<name>A0A9P8A520_MORAP</name>
<evidence type="ECO:0000313" key="8">
    <source>
        <dbReference type="EMBL" id="KAG9322876.1"/>
    </source>
</evidence>
<evidence type="ECO:0000256" key="6">
    <source>
        <dbReference type="SAM" id="MobiDB-lite"/>
    </source>
</evidence>
<proteinExistence type="predicted"/>
<organism evidence="8 9">
    <name type="scientific">Mortierella alpina</name>
    <name type="common">Oleaginous fungus</name>
    <name type="synonym">Mortierella renispora</name>
    <dbReference type="NCBI Taxonomy" id="64518"/>
    <lineage>
        <taxon>Eukaryota</taxon>
        <taxon>Fungi</taxon>
        <taxon>Fungi incertae sedis</taxon>
        <taxon>Mucoromycota</taxon>
        <taxon>Mortierellomycotina</taxon>
        <taxon>Mortierellomycetes</taxon>
        <taxon>Mortierellales</taxon>
        <taxon>Mortierellaceae</taxon>
        <taxon>Mortierella</taxon>
    </lineage>
</organism>
<feature type="compositionally biased region" description="Polar residues" evidence="6">
    <location>
        <begin position="345"/>
        <end position="362"/>
    </location>
</feature>
<evidence type="ECO:0000256" key="1">
    <source>
        <dbReference type="ARBA" id="ARBA00004141"/>
    </source>
</evidence>
<evidence type="ECO:0000256" key="3">
    <source>
        <dbReference type="ARBA" id="ARBA00022692"/>
    </source>
</evidence>
<dbReference type="PANTHER" id="PTHR45649:SF26">
    <property type="entry name" value="OS04G0435100 PROTEIN"/>
    <property type="match status" value="1"/>
</dbReference>
<feature type="compositionally biased region" description="Polar residues" evidence="6">
    <location>
        <begin position="243"/>
        <end position="254"/>
    </location>
</feature>
<dbReference type="Proteomes" id="UP000717515">
    <property type="component" value="Unassembled WGS sequence"/>
</dbReference>
<dbReference type="GO" id="GO:0016020">
    <property type="term" value="C:membrane"/>
    <property type="evidence" value="ECO:0007669"/>
    <property type="project" value="UniProtKB-SubCell"/>
</dbReference>
<evidence type="ECO:0000256" key="2">
    <source>
        <dbReference type="ARBA" id="ARBA00022448"/>
    </source>
</evidence>
<feature type="compositionally biased region" description="Low complexity" evidence="6">
    <location>
        <begin position="624"/>
        <end position="641"/>
    </location>
</feature>
<feature type="compositionally biased region" description="Gly residues" evidence="6">
    <location>
        <begin position="139"/>
        <end position="153"/>
    </location>
</feature>
<comment type="caution">
    <text evidence="8">The sequence shown here is derived from an EMBL/GenBank/DDBJ whole genome shotgun (WGS) entry which is preliminary data.</text>
</comment>
<feature type="compositionally biased region" description="Polar residues" evidence="6">
    <location>
        <begin position="67"/>
        <end position="77"/>
    </location>
</feature>
<comment type="subcellular location">
    <subcellularLocation>
        <location evidence="1">Membrane</location>
        <topology evidence="1">Multi-pass membrane protein</topology>
    </subcellularLocation>
</comment>
<feature type="compositionally biased region" description="Basic and acidic residues" evidence="6">
    <location>
        <begin position="57"/>
        <end position="66"/>
    </location>
</feature>
<reference evidence="8" key="1">
    <citation type="submission" date="2021-07" db="EMBL/GenBank/DDBJ databases">
        <title>Draft genome of Mortierella alpina, strain LL118, isolated from an aspen leaf litter sample.</title>
        <authorList>
            <person name="Yang S."/>
            <person name="Vinatzer B.A."/>
        </authorList>
    </citation>
    <scope>NUCLEOTIDE SEQUENCE</scope>
    <source>
        <strain evidence="8">LL118</strain>
    </source>
</reference>
<feature type="compositionally biased region" description="Polar residues" evidence="6">
    <location>
        <begin position="325"/>
        <end position="338"/>
    </location>
</feature>
<feature type="compositionally biased region" description="Basic and acidic residues" evidence="6">
    <location>
        <begin position="92"/>
        <end position="105"/>
    </location>
</feature>
<feature type="transmembrane region" description="Helical" evidence="7">
    <location>
        <begin position="1413"/>
        <end position="1433"/>
    </location>
</feature>
<feature type="compositionally biased region" description="Basic and acidic residues" evidence="6">
    <location>
        <begin position="160"/>
        <end position="172"/>
    </location>
</feature>
<feature type="transmembrane region" description="Helical" evidence="7">
    <location>
        <begin position="1001"/>
        <end position="1019"/>
    </location>
</feature>
<dbReference type="PROSITE" id="PS00218">
    <property type="entry name" value="AMINO_ACID_PERMEASE_1"/>
    <property type="match status" value="1"/>
</dbReference>
<feature type="compositionally biased region" description="Polar residues" evidence="6">
    <location>
        <begin position="193"/>
        <end position="233"/>
    </location>
</feature>
<dbReference type="InterPro" id="IPR002293">
    <property type="entry name" value="AA/rel_permease1"/>
</dbReference>
<evidence type="ECO:0000256" key="5">
    <source>
        <dbReference type="ARBA" id="ARBA00023136"/>
    </source>
</evidence>
<evidence type="ECO:0000313" key="9">
    <source>
        <dbReference type="Proteomes" id="UP000717515"/>
    </source>
</evidence>
<feature type="transmembrane region" description="Helical" evidence="7">
    <location>
        <begin position="1215"/>
        <end position="1237"/>
    </location>
</feature>
<gene>
    <name evidence="8" type="ORF">KVV02_001210</name>
</gene>
<feature type="transmembrane region" description="Helical" evidence="7">
    <location>
        <begin position="1265"/>
        <end position="1287"/>
    </location>
</feature>
<feature type="transmembrane region" description="Helical" evidence="7">
    <location>
        <begin position="1342"/>
        <end position="1366"/>
    </location>
</feature>
<keyword evidence="2" id="KW-0813">Transport</keyword>
<feature type="compositionally biased region" description="Low complexity" evidence="6">
    <location>
        <begin position="304"/>
        <end position="315"/>
    </location>
</feature>
<feature type="region of interest" description="Disordered" evidence="6">
    <location>
        <begin position="624"/>
        <end position="652"/>
    </location>
</feature>
<feature type="compositionally biased region" description="Low complexity" evidence="6">
    <location>
        <begin position="11"/>
        <end position="25"/>
    </location>
</feature>
<feature type="region of interest" description="Disordered" evidence="6">
    <location>
        <begin position="1"/>
        <end position="382"/>
    </location>
</feature>
<keyword evidence="5 7" id="KW-0472">Membrane</keyword>
<sequence length="1476" mass="161215">MQVERPARINSSRTSASPKSSKHSSNAIQSSNTHDIKDSDDPTSALAPIASNAGSSSEDHAKDASPSKDSQQRAQKTSMRRRSHQQGASPQSDRRGQSSADDHASESISPCDQEYEYSAAASVTTSTRACHRSTPSRSGGAGSSGSGGSGAGRRAGWSTPDDHMEQQRHPEQASRVTTPLTSTVAPTTKRVESSTTSYAESRNTSPSRGRTRTLDTSETMQSESGYTRRSPQRAQDVDLANSRYGQTRPSTGTNDLDGDSSADDGNGTVEGRHTQAQVPRDTAEDKPARSSEQRSRQRTATHLSTTSNSPSPSSTRAAHNHTHTRNFSSPSLLDSFTSPEPMLSPIQSYFGSDPNSPASSFSLPRHDHYPRLSVDQSLDSSGASPMDGYHGFATHIWSEQSTTPAHALSHRWTRRMSQPDVYPSLSRSIHHLAQENLRASVLRGSSTALPRAFAPAAMDQPWGEGMSSVSADREFSTASDDIYDVDHDLVSGEDATQDSADEGTMDDSYGDYESTYDHNYDHNHNLRNWDEDDEIHDDETYPYGYQVPSVDAQADADMNDGVDEDLDSDQHLDEIIGSSRQDPSHGGLLIRSEMDDMSEEESEMVHILGFDRQQSTSMAMLYGHTATTTPSSPNSASSQHASSDDTNRSAVSDEALARRLQEEEYARLMGERRSLSSTLLSSNGPFRSSPDLPRWPSDYRSALGLTYSTAYPDRSRHQSAARSINNSRTEEDRRRRVFRAMTSSSSSGRRPSHGGGGDSGRLRGRASGVRSAFIESHSASARLSTRPARGRRSRSPPSHHQQHQQLHHQDLPSSLTRTLQNTSRIIDLLDRFTQRLESGMMDRMWGNPEDYLHDDQVDDSYEGLLRLSERIGLAKPKGVAEQTLRDMDRHIASWDRVKGIKATLPSTTTSSTSSADDCLDEKPHPSPSRARYMEKSGSEESGSLYDHDRAVLEKLGYKQSLDRSLSAFGTFGVTFSCLSILSGLTPLYGDALQSGGPVTVIWGWLVVSFFTLMIGLSLAEICSAYPTTGGLYFWTIKILEGRVINGVAIGSPDWVPLASWIVGYTNWLGLVSCKPFAIASTDLAMAQFLASLISMTAGYDASTYVIFAIYVGIIILHGIVNSLAVRLNGIFNIMSVWWHVLGTALIVIVVIATTPEKQPASFVFTAWVNNTGWSSGFYVFMLGLLQSQYTLSGYDSAAHMSEETKNAQEGGPWGIIRAILTAAVVGWFFLVGITFCITDFETQIVSPAVGVSLSQIFLDSAGETWAIVLILVILGAQFFCGSALTLASSRMVFAFARDGALPLSKYLHRLNKEKSPVAAVWFNIAFCFVLGLPYIWSETAYSAIVSVNTIASSISYLIPILCRIILARHTFEPGPFNLGRFSIPVGIVSCAWIVITSALFLCPTTAPVTALNMNYAAVPFIVVIGLCVLYYAIWGRHWFKPGGTRISDSADPAKQDRHDQADIDIDTVGYPEKSTM</sequence>